<evidence type="ECO:0000313" key="1">
    <source>
        <dbReference type="EMBL" id="AUR97955.1"/>
    </source>
</evidence>
<proteinExistence type="predicted"/>
<protein>
    <submittedName>
        <fullName evidence="1">Coil containing protein</fullName>
    </submittedName>
</protein>
<dbReference type="EMBL" id="MG592610">
    <property type="protein sequence ID" value="AUR97955.1"/>
    <property type="molecule type" value="Genomic_DNA"/>
</dbReference>
<gene>
    <name evidence="1" type="ORF">NVP1245O_42</name>
</gene>
<reference evidence="1 2" key="1">
    <citation type="submission" date="2017-11" db="EMBL/GenBank/DDBJ databases">
        <title>A major lineage of nontailed dsDNA viruses as unrecognized killers of marine bacteria.</title>
        <authorList>
            <person name="Kauffman K.M."/>
            <person name="Hussain F.A."/>
            <person name="Yang J."/>
            <person name="Arevalo P."/>
            <person name="Brown J.M."/>
            <person name="Chang W.K."/>
            <person name="VanInsberghe D."/>
            <person name="Elsherbini J."/>
            <person name="Cutler M.B."/>
            <person name="Kelly L."/>
            <person name="Polz M.F."/>
        </authorList>
    </citation>
    <scope>NUCLEOTIDE SEQUENCE [LARGE SCALE GENOMIC DNA]</scope>
</reference>
<sequence length="297" mass="32024">MANNKYYSGGGFFADTGLDQAVNNFMNLDPTQLFPNNAAQSLVYKKPATQMFNVAPMTLQNQPTFSGQPDVFNGNFSTVENMPSNVRSSGKVFDPRMMQQNLNFGDSSMSLEEAIGRRAVLNGENPQELSVDTVTGSDVTAPMLTGVPAVQPSVQTPMQSPVLEMPTLNQPNIAFDMFAPTQNTGIGSGINLDAGTSMGSGITLDVNGGISNMPVNQNPSGGSWMDMFGLGDMSSKDIYSGLAATAQLGLGAYGMFTGLDQMDTRLDQSQQSIDLQRDEYEENLRHRRAITEQNKRA</sequence>
<name>A0A2I7RWC9_9CAUD</name>
<organism evidence="1 2">
    <name type="scientific">Vibrio phage 1.245.O._10N.261.54.C7</name>
    <dbReference type="NCBI Taxonomy" id="1881236"/>
    <lineage>
        <taxon>Viruses</taxon>
        <taxon>Duplodnaviria</taxon>
        <taxon>Heunggongvirae</taxon>
        <taxon>Uroviricota</taxon>
        <taxon>Caudoviricetes</taxon>
        <taxon>Schitoviridae</taxon>
        <taxon>Pariacacavirus</taxon>
        <taxon>Pariacacavirus 1245O</taxon>
    </lineage>
</organism>
<dbReference type="Proteomes" id="UP000272163">
    <property type="component" value="Segment"/>
</dbReference>
<keyword evidence="2" id="KW-1185">Reference proteome</keyword>
<evidence type="ECO:0000313" key="2">
    <source>
        <dbReference type="Proteomes" id="UP000272163"/>
    </source>
</evidence>
<accession>A0A2I7RWC9</accession>